<name>A0ABD7VFZ0_PSEFL</name>
<feature type="region of interest" description="Disordered" evidence="1">
    <location>
        <begin position="490"/>
        <end position="536"/>
    </location>
</feature>
<dbReference type="EMBL" id="CABVIJ010000011">
    <property type="protein sequence ID" value="VVO98201.1"/>
    <property type="molecule type" value="Genomic_DNA"/>
</dbReference>
<dbReference type="Proteomes" id="UP000325779">
    <property type="component" value="Unassembled WGS sequence"/>
</dbReference>
<protein>
    <submittedName>
        <fullName evidence="2">Uncharacterized protein</fullName>
    </submittedName>
</protein>
<organism evidence="2 3">
    <name type="scientific">Pseudomonas fluorescens</name>
    <dbReference type="NCBI Taxonomy" id="294"/>
    <lineage>
        <taxon>Bacteria</taxon>
        <taxon>Pseudomonadati</taxon>
        <taxon>Pseudomonadota</taxon>
        <taxon>Gammaproteobacteria</taxon>
        <taxon>Pseudomonadales</taxon>
        <taxon>Pseudomonadaceae</taxon>
        <taxon>Pseudomonas</taxon>
    </lineage>
</organism>
<comment type="caution">
    <text evidence="2">The sequence shown here is derived from an EMBL/GenBank/DDBJ whole genome shotgun (WGS) entry which is preliminary data.</text>
</comment>
<proteinExistence type="predicted"/>
<feature type="compositionally biased region" description="Polar residues" evidence="1">
    <location>
        <begin position="8"/>
        <end position="19"/>
    </location>
</feature>
<feature type="region of interest" description="Disordered" evidence="1">
    <location>
        <begin position="186"/>
        <end position="207"/>
    </location>
</feature>
<reference evidence="2 3" key="1">
    <citation type="submission" date="2019-09" db="EMBL/GenBank/DDBJ databases">
        <authorList>
            <person name="Chandra G."/>
            <person name="Truman W A."/>
        </authorList>
    </citation>
    <scope>NUCLEOTIDE SEQUENCE [LARGE SCALE GENOMIC DNA]</scope>
    <source>
        <strain evidence="2">PS732</strain>
    </source>
</reference>
<sequence>MSPKTPRKSTSAPLHTSPESIAVTDPPEARLPASRVRATGPDVHAADAHPRPVPTTQPVASGSVGSAVVITPLQGQGRGTSVFTDALVGEYWLSAPLVRGMGEPNEEGFIYVVERKFVQVEHQGQLQMAHVDFDSETSAYRLKKLSERNPLGPPVYKNPTGSTWRLNESPGVTEGVEAFSSAAQKRALADENQPTEAKRARPTHPPRRIDTAHYAQTWRSPDRQGYYEFVSRGQAHSGASQTLFAFADGQGGWTQVEPPAAGFDAQPVYLKQWTDKEIWDLYGIEGQAIERFRSQAQASGQRPDWVTPSKVRNPATALVRDSLRWLHPGRSSAQRETWLQSYNLLPSQLTRLQQHMSTQLLMPEWAATHKRATEDDTAPRHLTQISEQFAAELNLKRGARHPWYDPEKSLTVSFRAALLTRLGYLRNQNNCLYRTDVPGLFRGDDRTPFELANDNAMLPRYAHTAGATTDKPISATFSLNEARLYGSAPDPEYLRFNTQRNTHPGRPNDDSSSDSDTSSTNSDSDDSIDWDHERRYPTTRDRQQVMFIYALDTRGLEVVPREENYAFNSGATDNPPTWFPDDNFEGLVSVGKKGIEAERIWLLDSSLSKGAKINDINEQAAHRAEHIEEMTHSGSRNTSEYDQLIDAIEALGKPILKLSGNKDEFADDIVWP</sequence>
<gene>
    <name evidence="2" type="ORF">PS732_02718</name>
</gene>
<evidence type="ECO:0000313" key="3">
    <source>
        <dbReference type="Proteomes" id="UP000325779"/>
    </source>
</evidence>
<evidence type="ECO:0000313" key="2">
    <source>
        <dbReference type="EMBL" id="VVO98201.1"/>
    </source>
</evidence>
<feature type="region of interest" description="Disordered" evidence="1">
    <location>
        <begin position="1"/>
        <end position="62"/>
    </location>
</feature>
<evidence type="ECO:0000256" key="1">
    <source>
        <dbReference type="SAM" id="MobiDB-lite"/>
    </source>
</evidence>
<dbReference type="RefSeq" id="WP_150597043.1">
    <property type="nucleotide sequence ID" value="NZ_CABVIJ010000011.1"/>
</dbReference>
<dbReference type="AlphaFoldDB" id="A0ABD7VFZ0"/>
<accession>A0ABD7VFZ0</accession>